<accession>A0A1Y1I0N2</accession>
<feature type="region of interest" description="Disordered" evidence="1">
    <location>
        <begin position="302"/>
        <end position="324"/>
    </location>
</feature>
<feature type="region of interest" description="Disordered" evidence="1">
    <location>
        <begin position="440"/>
        <end position="551"/>
    </location>
</feature>
<dbReference type="EMBL" id="DF237057">
    <property type="protein sequence ID" value="GAQ82326.1"/>
    <property type="molecule type" value="Genomic_DNA"/>
</dbReference>
<evidence type="ECO:0000313" key="2">
    <source>
        <dbReference type="EMBL" id="GAQ82326.1"/>
    </source>
</evidence>
<gene>
    <name evidence="2" type="ORF">KFL_001080020</name>
</gene>
<organism evidence="2 3">
    <name type="scientific">Klebsormidium nitens</name>
    <name type="common">Green alga</name>
    <name type="synonym">Ulothrix nitens</name>
    <dbReference type="NCBI Taxonomy" id="105231"/>
    <lineage>
        <taxon>Eukaryota</taxon>
        <taxon>Viridiplantae</taxon>
        <taxon>Streptophyta</taxon>
        <taxon>Klebsormidiophyceae</taxon>
        <taxon>Klebsormidiales</taxon>
        <taxon>Klebsormidiaceae</taxon>
        <taxon>Klebsormidium</taxon>
    </lineage>
</organism>
<evidence type="ECO:0000256" key="1">
    <source>
        <dbReference type="SAM" id="MobiDB-lite"/>
    </source>
</evidence>
<evidence type="ECO:0000313" key="3">
    <source>
        <dbReference type="Proteomes" id="UP000054558"/>
    </source>
</evidence>
<sequence>MATGYCSAPHSAADQVAQLLAELDVFDQETARLSREWEASAMLPRGSIAGGNSYWRTGFANEHVPSQPWDTWEHPRAKQDGATVGIDTLGASAVLPSAGRLEERNQRNWADRCVSWKAETVPRSGGLEGWEREWNNAAQELGEVSGEGLANQSEGESLVDNKLNLVADEDGLGNQSEREKVCGRGLDNGGVPQEDGRDGLEKGDAIVRPKKAAFTFSRTPRFPEVSTASTESAEAGGKIVLTEANPNPKQAQTLNPKLAPPFAKAPPRRTNIEELVTQSMPTTDMVYEPEYKLVHKRVPGTSFGKPVSGRGKKRRGCGTDSNDGVRQAAERSVLDSLCRKSGANVDCFGETRLVLSEEKSEGTNEIGEEKSTLGPGFYDVDLKPVQKRVPAVGFATMVSREEPGRARRTEEGQLLTLDLTRALGAVSKRVKGVVGFGSGPPRFVEEDDKENQTRIELEPNYRALEPRVKGALPYKKPAGADRPKPLSPENSQLLTSRSAASSLGTASPMDTPRGVLPSPDPTPLFPRHPAWKFSPPTNQGSPAKPQTRPLRQLTPNETLVRPRTEGALEFGRATGRVGKEESVTVRLRRAKQPGPGQYALAQAWRHLQRHVPSAAFGAMARRWADASLTSADGIRTALEELSAAVRLTRPRPPAWSFVPVSASLPVRRTWDGRRPLDVRISFVKRRTGLALGFDAQTGRRHADVTARDVDRRDYSVHFELVEAATRVADFGHGSERRLGGDVSEGDGYGMELDVDGGLEATRWRPPQMVPIDRQTGRPQSADGPNRRTRFLDPDADLPLKPHVPTVHMSAHPNRWIDDHGSSDGPDVGAYDMGRPIGLDATTVDFALAKGRELAKRVRKRLEGDRLLLDVDAGWDAVKPSAPSVIINPVPSEGLHRELPGPEVGYYEPNLTLTKRRPLDGVDMSRMQARNRITETGLPDGERLAAGLGEYPLSDEAVRATVRVPGFERYRGHVANGPRNAWDDQPELAVSDGLVRPHHWTLSDMDKMVGRREEQRERFTDLDYDTNNAAFRPAVPSVRLAAQTGHETVTQPTGAGDLDAGCYDVTRVGERRAPAVDFVSGPTRAILDPYEPSMEGDQLILAVHAAEPGDAARRRAAAAADFGRASDRWLPGEVALLDRAELGNNLLLRPELGPVRRRAPEVDFSRDRPRWEWADARADAIELYGEGHFMEHHLDDAPMRARTPGFDFGRVEGRSALEAREEKRVLRAMPRGQPIEQERLLEGLKLTRYNPPRTNFGQPPLPPIQESLGRGEAAERAFFNRLTKETRLNAMMDRLKGGADNLGKPKRKIRVSGAVAVDLEAVREGRGWGRKRNERGAGNLRSMVA</sequence>
<feature type="region of interest" description="Disordered" evidence="1">
    <location>
        <begin position="174"/>
        <end position="201"/>
    </location>
</feature>
<feature type="compositionally biased region" description="Polar residues" evidence="1">
    <location>
        <begin position="488"/>
        <end position="505"/>
    </location>
</feature>
<dbReference type="Proteomes" id="UP000054558">
    <property type="component" value="Unassembled WGS sequence"/>
</dbReference>
<name>A0A1Y1I0N2_KLENI</name>
<feature type="compositionally biased region" description="Basic and acidic residues" evidence="1">
    <location>
        <begin position="450"/>
        <end position="468"/>
    </location>
</feature>
<proteinExistence type="predicted"/>
<reference evidence="2 3" key="1">
    <citation type="journal article" date="2014" name="Nat. Commun.">
        <title>Klebsormidium flaccidum genome reveals primary factors for plant terrestrial adaptation.</title>
        <authorList>
            <person name="Hori K."/>
            <person name="Maruyama F."/>
            <person name="Fujisawa T."/>
            <person name="Togashi T."/>
            <person name="Yamamoto N."/>
            <person name="Seo M."/>
            <person name="Sato S."/>
            <person name="Yamada T."/>
            <person name="Mori H."/>
            <person name="Tajima N."/>
            <person name="Moriyama T."/>
            <person name="Ikeuchi M."/>
            <person name="Watanabe M."/>
            <person name="Wada H."/>
            <person name="Kobayashi K."/>
            <person name="Saito M."/>
            <person name="Masuda T."/>
            <person name="Sasaki-Sekimoto Y."/>
            <person name="Mashiguchi K."/>
            <person name="Awai K."/>
            <person name="Shimojima M."/>
            <person name="Masuda S."/>
            <person name="Iwai M."/>
            <person name="Nobusawa T."/>
            <person name="Narise T."/>
            <person name="Kondo S."/>
            <person name="Saito H."/>
            <person name="Sato R."/>
            <person name="Murakawa M."/>
            <person name="Ihara Y."/>
            <person name="Oshima-Yamada Y."/>
            <person name="Ohtaka K."/>
            <person name="Satoh M."/>
            <person name="Sonobe K."/>
            <person name="Ishii M."/>
            <person name="Ohtani R."/>
            <person name="Kanamori-Sato M."/>
            <person name="Honoki R."/>
            <person name="Miyazaki D."/>
            <person name="Mochizuki H."/>
            <person name="Umetsu J."/>
            <person name="Higashi K."/>
            <person name="Shibata D."/>
            <person name="Kamiya Y."/>
            <person name="Sato N."/>
            <person name="Nakamura Y."/>
            <person name="Tabata S."/>
            <person name="Ida S."/>
            <person name="Kurokawa K."/>
            <person name="Ohta H."/>
        </authorList>
    </citation>
    <scope>NUCLEOTIDE SEQUENCE [LARGE SCALE GENOMIC DNA]</scope>
    <source>
        <strain evidence="2 3">NIES-2285</strain>
    </source>
</reference>
<protein>
    <submittedName>
        <fullName evidence="2">Uncharacterized protein</fullName>
    </submittedName>
</protein>
<keyword evidence="3" id="KW-1185">Reference proteome</keyword>